<dbReference type="STRING" id="9258.ENSOANP00000018585"/>
<feature type="signal peptide" evidence="9">
    <location>
        <begin position="1"/>
        <end position="23"/>
    </location>
</feature>
<reference evidence="10 11" key="1">
    <citation type="journal article" date="2008" name="Nature">
        <title>Genome analysis of the platypus reveals unique signatures of evolution.</title>
        <authorList>
            <person name="Warren W.C."/>
            <person name="Hillier L.W."/>
            <person name="Marshall Graves J.A."/>
            <person name="Birney E."/>
            <person name="Ponting C.P."/>
            <person name="Grutzner F."/>
            <person name="Belov K."/>
            <person name="Miller W."/>
            <person name="Clarke L."/>
            <person name="Chinwalla A.T."/>
            <person name="Yang S.P."/>
            <person name="Heger A."/>
            <person name="Locke D.P."/>
            <person name="Miethke P."/>
            <person name="Waters P.D."/>
            <person name="Veyrunes F."/>
            <person name="Fulton L."/>
            <person name="Fulton B."/>
            <person name="Graves T."/>
            <person name="Wallis J."/>
            <person name="Puente X.S."/>
            <person name="Lopez-Otin C."/>
            <person name="Ordonez G.R."/>
            <person name="Eichler E.E."/>
            <person name="Chen L."/>
            <person name="Cheng Z."/>
            <person name="Deakin J.E."/>
            <person name="Alsop A."/>
            <person name="Thompson K."/>
            <person name="Kirby P."/>
            <person name="Papenfuss A.T."/>
            <person name="Wakefield M.J."/>
            <person name="Olender T."/>
            <person name="Lancet D."/>
            <person name="Huttley G.A."/>
            <person name="Smit A.F."/>
            <person name="Pask A."/>
            <person name="Temple-Smith P."/>
            <person name="Batzer M.A."/>
            <person name="Walker J.A."/>
            <person name="Konkel M.K."/>
            <person name="Harris R.S."/>
            <person name="Whittington C.M."/>
            <person name="Wong E.S."/>
            <person name="Gemmell N.J."/>
            <person name="Buschiazzo E."/>
            <person name="Vargas Jentzsch I.M."/>
            <person name="Merkel A."/>
            <person name="Schmitz J."/>
            <person name="Zemann A."/>
            <person name="Churakov G."/>
            <person name="Kriegs J.O."/>
            <person name="Brosius J."/>
            <person name="Murchison E.P."/>
            <person name="Sachidanandam R."/>
            <person name="Smith C."/>
            <person name="Hannon G.J."/>
            <person name="Tsend-Ayush E."/>
            <person name="McMillan D."/>
            <person name="Attenborough R."/>
            <person name="Rens W."/>
            <person name="Ferguson-Smith M."/>
            <person name="Lefevre C.M."/>
            <person name="Sharp J.A."/>
            <person name="Nicholas K.R."/>
            <person name="Ray D.A."/>
            <person name="Kube M."/>
            <person name="Reinhardt R."/>
            <person name="Pringle T.H."/>
            <person name="Taylor J."/>
            <person name="Jones R.C."/>
            <person name="Nixon B."/>
            <person name="Dacheux J.L."/>
            <person name="Niwa H."/>
            <person name="Sekita Y."/>
            <person name="Huang X."/>
            <person name="Stark A."/>
            <person name="Kheradpour P."/>
            <person name="Kellis M."/>
            <person name="Flicek P."/>
            <person name="Chen Y."/>
            <person name="Webber C."/>
            <person name="Hardison R."/>
            <person name="Nelson J."/>
            <person name="Hallsworth-Pepin K."/>
            <person name="Delehaunty K."/>
            <person name="Markovic C."/>
            <person name="Minx P."/>
            <person name="Feng Y."/>
            <person name="Kremitzki C."/>
            <person name="Mitreva M."/>
            <person name="Glasscock J."/>
            <person name="Wylie T."/>
            <person name="Wohldmann P."/>
            <person name="Thiru P."/>
            <person name="Nhan M.N."/>
            <person name="Pohl C.S."/>
            <person name="Smith S.M."/>
            <person name="Hou S."/>
            <person name="Nefedov M."/>
            <person name="de Jong P.J."/>
            <person name="Renfree M.B."/>
            <person name="Mardis E.R."/>
            <person name="Wilson R.K."/>
        </authorList>
    </citation>
    <scope>NUCLEOTIDE SEQUENCE [LARGE SCALE GENOMIC DNA]</scope>
    <source>
        <strain evidence="10 11">Glennie</strain>
    </source>
</reference>
<dbReference type="InterPro" id="IPR006187">
    <property type="entry name" value="Claudin"/>
</dbReference>
<comment type="subcellular location">
    <subcellularLocation>
        <location evidence="8">Cell junction</location>
        <location evidence="8">Tight junction</location>
    </subcellularLocation>
    <subcellularLocation>
        <location evidence="8">Cell membrane</location>
        <topology evidence="8">Multi-pass membrane protein</topology>
    </subcellularLocation>
</comment>
<keyword evidence="4 8" id="KW-0812">Transmembrane</keyword>
<evidence type="ECO:0000256" key="7">
    <source>
        <dbReference type="ARBA" id="ARBA00023136"/>
    </source>
</evidence>
<dbReference type="GeneTree" id="ENSGT00940000165186"/>
<dbReference type="Proteomes" id="UP000002279">
    <property type="component" value="Chromosome 5"/>
</dbReference>
<keyword evidence="3 8" id="KW-1003">Cell membrane</keyword>
<dbReference type="PANTHER" id="PTHR12002">
    <property type="entry name" value="CLAUDIN"/>
    <property type="match status" value="1"/>
</dbReference>
<accession>F6YGY3</accession>
<organism evidence="10 11">
    <name type="scientific">Ornithorhynchus anatinus</name>
    <name type="common">Duckbill platypus</name>
    <dbReference type="NCBI Taxonomy" id="9258"/>
    <lineage>
        <taxon>Eukaryota</taxon>
        <taxon>Metazoa</taxon>
        <taxon>Chordata</taxon>
        <taxon>Craniata</taxon>
        <taxon>Vertebrata</taxon>
        <taxon>Euteleostomi</taxon>
        <taxon>Mammalia</taxon>
        <taxon>Monotremata</taxon>
        <taxon>Ornithorhynchidae</taxon>
        <taxon>Ornithorhynchus</taxon>
    </lineage>
</organism>
<keyword evidence="7 8" id="KW-0472">Membrane</keyword>
<keyword evidence="11" id="KW-1185">Reference proteome</keyword>
<evidence type="ECO:0000256" key="4">
    <source>
        <dbReference type="ARBA" id="ARBA00022692"/>
    </source>
</evidence>
<dbReference type="eggNOG" id="ENOG502SNFP">
    <property type="taxonomic scope" value="Eukaryota"/>
</dbReference>
<dbReference type="GO" id="GO:0005886">
    <property type="term" value="C:plasma membrane"/>
    <property type="evidence" value="ECO:0000318"/>
    <property type="project" value="GO_Central"/>
</dbReference>
<feature type="transmembrane region" description="Helical" evidence="8">
    <location>
        <begin position="162"/>
        <end position="185"/>
    </location>
</feature>
<evidence type="ECO:0000256" key="9">
    <source>
        <dbReference type="SAM" id="SignalP"/>
    </source>
</evidence>
<evidence type="ECO:0000256" key="6">
    <source>
        <dbReference type="ARBA" id="ARBA00022989"/>
    </source>
</evidence>
<keyword evidence="6 8" id="KW-1133">Transmembrane helix</keyword>
<evidence type="ECO:0000256" key="1">
    <source>
        <dbReference type="ARBA" id="ARBA00008295"/>
    </source>
</evidence>
<feature type="transmembrane region" description="Helical" evidence="8">
    <location>
        <begin position="113"/>
        <end position="138"/>
    </location>
</feature>
<proteinExistence type="inferred from homology"/>
<dbReference type="Bgee" id="ENSOANG00000011724">
    <property type="expression patterns" value="Expressed in adult mammalian kidney"/>
</dbReference>
<dbReference type="InterPro" id="IPR017974">
    <property type="entry name" value="Claudin_CS"/>
</dbReference>
<feature type="chain" id="PRO_5028378962" description="Claudin" evidence="9">
    <location>
        <begin position="24"/>
        <end position="193"/>
    </location>
</feature>
<evidence type="ECO:0000256" key="2">
    <source>
        <dbReference type="ARBA" id="ARBA00022427"/>
    </source>
</evidence>
<feature type="transmembrane region" description="Helical" evidence="8">
    <location>
        <begin position="81"/>
        <end position="101"/>
    </location>
</feature>
<dbReference type="GO" id="GO:0005198">
    <property type="term" value="F:structural molecule activity"/>
    <property type="evidence" value="ECO:0007669"/>
    <property type="project" value="InterPro"/>
</dbReference>
<dbReference type="GO" id="GO:0005923">
    <property type="term" value="C:bicellular tight junction"/>
    <property type="evidence" value="ECO:0000318"/>
    <property type="project" value="GO_Central"/>
</dbReference>
<sequence length="193" mass="20631">MPGPLLLPMGCLALISTALLVTATWTDCWMVNSDDSVEVSHKCRGLWRECVTNVLDGIRTCDQYGSILARHPRRVVLTRSLLLLSGLLCGSGMLALLPALARVRLLMDRWRRLGFVAGLLLGAGGGREFTLGSFWFAAEVALERAALNPARGPLSGHWEWGWSLWFGIVGSAGCLVAALGLACSLSGPPGQCA</sequence>
<evidence type="ECO:0000256" key="8">
    <source>
        <dbReference type="RuleBase" id="RU060637"/>
    </source>
</evidence>
<evidence type="ECO:0000256" key="5">
    <source>
        <dbReference type="ARBA" id="ARBA00022949"/>
    </source>
</evidence>
<dbReference type="GO" id="GO:0070830">
    <property type="term" value="P:bicellular tight junction assembly"/>
    <property type="evidence" value="ECO:0000318"/>
    <property type="project" value="GO_Central"/>
</dbReference>
<reference evidence="10" key="2">
    <citation type="submission" date="2025-08" db="UniProtKB">
        <authorList>
            <consortium name="Ensembl"/>
        </authorList>
    </citation>
    <scope>IDENTIFICATION</scope>
    <source>
        <strain evidence="10">Glennie</strain>
    </source>
</reference>
<keyword evidence="9" id="KW-0732">Signal</keyword>
<comment type="similarity">
    <text evidence="1 8">Belongs to the claudin family.</text>
</comment>
<evidence type="ECO:0000313" key="11">
    <source>
        <dbReference type="Proteomes" id="UP000002279"/>
    </source>
</evidence>
<dbReference type="HOGENOM" id="CLU_079378_1_0_1"/>
<evidence type="ECO:0000256" key="3">
    <source>
        <dbReference type="ARBA" id="ARBA00022475"/>
    </source>
</evidence>
<dbReference type="PROSITE" id="PS01346">
    <property type="entry name" value="CLAUDIN"/>
    <property type="match status" value="1"/>
</dbReference>
<dbReference type="Ensembl" id="ENSOANT00000018588.2">
    <property type="protein sequence ID" value="ENSOANP00000018585.2"/>
    <property type="gene ID" value="ENSOANG00000011724.2"/>
</dbReference>
<name>F6YGY3_ORNAN</name>
<protein>
    <recommendedName>
        <fullName evidence="8">Claudin</fullName>
    </recommendedName>
</protein>
<comment type="caution">
    <text evidence="8">Lacks conserved residue(s) required for the propagation of feature annotation.</text>
</comment>
<dbReference type="InParanoid" id="F6YGY3"/>
<evidence type="ECO:0000313" key="10">
    <source>
        <dbReference type="Ensembl" id="ENSOANP00000018585.2"/>
    </source>
</evidence>
<reference evidence="10" key="3">
    <citation type="submission" date="2025-09" db="UniProtKB">
        <authorList>
            <consortium name="Ensembl"/>
        </authorList>
    </citation>
    <scope>IDENTIFICATION</scope>
    <source>
        <strain evidence="10">Glennie</strain>
    </source>
</reference>
<keyword evidence="5 8" id="KW-0965">Cell junction</keyword>
<dbReference type="AlphaFoldDB" id="F6YGY3"/>
<dbReference type="GO" id="GO:0007155">
    <property type="term" value="P:cell adhesion"/>
    <property type="evidence" value="ECO:0000318"/>
    <property type="project" value="GO_Central"/>
</dbReference>
<dbReference type="Gene3D" id="1.20.140.150">
    <property type="match status" value="1"/>
</dbReference>
<keyword evidence="2 8" id="KW-0796">Tight junction</keyword>
<comment type="function">
    <text evidence="8">Claudins function as major constituents of the tight junction complexes that regulate the permeability of epithelia.</text>
</comment>